<gene>
    <name evidence="1" type="ORF">METZ01_LOCUS463693</name>
</gene>
<proteinExistence type="predicted"/>
<organism evidence="1">
    <name type="scientific">marine metagenome</name>
    <dbReference type="NCBI Taxonomy" id="408172"/>
    <lineage>
        <taxon>unclassified sequences</taxon>
        <taxon>metagenomes</taxon>
        <taxon>ecological metagenomes</taxon>
    </lineage>
</organism>
<evidence type="ECO:0000313" key="1">
    <source>
        <dbReference type="EMBL" id="SVE10839.1"/>
    </source>
</evidence>
<name>A0A383ATG6_9ZZZZ</name>
<sequence length="44" mass="5181">MFFITKGNVQFLDVFCIFQYQQNEGSSHFLDIDSKLMVYRDGVV</sequence>
<dbReference type="EMBL" id="UINC01194650">
    <property type="protein sequence ID" value="SVE10839.1"/>
    <property type="molecule type" value="Genomic_DNA"/>
</dbReference>
<dbReference type="AlphaFoldDB" id="A0A383ATG6"/>
<feature type="non-terminal residue" evidence="1">
    <location>
        <position position="44"/>
    </location>
</feature>
<protein>
    <submittedName>
        <fullName evidence="1">Uncharacterized protein</fullName>
    </submittedName>
</protein>
<accession>A0A383ATG6</accession>
<reference evidence="1" key="1">
    <citation type="submission" date="2018-05" db="EMBL/GenBank/DDBJ databases">
        <authorList>
            <person name="Lanie J.A."/>
            <person name="Ng W.-L."/>
            <person name="Kazmierczak K.M."/>
            <person name="Andrzejewski T.M."/>
            <person name="Davidsen T.M."/>
            <person name="Wayne K.J."/>
            <person name="Tettelin H."/>
            <person name="Glass J.I."/>
            <person name="Rusch D."/>
            <person name="Podicherti R."/>
            <person name="Tsui H.-C.T."/>
            <person name="Winkler M.E."/>
        </authorList>
    </citation>
    <scope>NUCLEOTIDE SEQUENCE</scope>
</reference>